<dbReference type="Proteomes" id="UP001152622">
    <property type="component" value="Chromosome 15"/>
</dbReference>
<keyword evidence="2" id="KW-1185">Reference proteome</keyword>
<reference evidence="1" key="1">
    <citation type="journal article" date="2023" name="Science">
        <title>Genome structures resolve the early diversification of teleost fishes.</title>
        <authorList>
            <person name="Parey E."/>
            <person name="Louis A."/>
            <person name="Montfort J."/>
            <person name="Bouchez O."/>
            <person name="Roques C."/>
            <person name="Iampietro C."/>
            <person name="Lluch J."/>
            <person name="Castinel A."/>
            <person name="Donnadieu C."/>
            <person name="Desvignes T."/>
            <person name="Floi Bucao C."/>
            <person name="Jouanno E."/>
            <person name="Wen M."/>
            <person name="Mejri S."/>
            <person name="Dirks R."/>
            <person name="Jansen H."/>
            <person name="Henkel C."/>
            <person name="Chen W.J."/>
            <person name="Zahm M."/>
            <person name="Cabau C."/>
            <person name="Klopp C."/>
            <person name="Thompson A.W."/>
            <person name="Robinson-Rechavi M."/>
            <person name="Braasch I."/>
            <person name="Lecointre G."/>
            <person name="Bobe J."/>
            <person name="Postlethwait J.H."/>
            <person name="Berthelot C."/>
            <person name="Roest Crollius H."/>
            <person name="Guiguen Y."/>
        </authorList>
    </citation>
    <scope>NUCLEOTIDE SEQUENCE</scope>
    <source>
        <strain evidence="1">WJC10195</strain>
    </source>
</reference>
<gene>
    <name evidence="1" type="ORF">SKAU_G00334060</name>
</gene>
<dbReference type="AlphaFoldDB" id="A0A9Q1IHV7"/>
<proteinExistence type="predicted"/>
<dbReference type="EMBL" id="JAINUF010000015">
    <property type="protein sequence ID" value="KAJ8341115.1"/>
    <property type="molecule type" value="Genomic_DNA"/>
</dbReference>
<organism evidence="1 2">
    <name type="scientific">Synaphobranchus kaupii</name>
    <name type="common">Kaup's arrowtooth eel</name>
    <dbReference type="NCBI Taxonomy" id="118154"/>
    <lineage>
        <taxon>Eukaryota</taxon>
        <taxon>Metazoa</taxon>
        <taxon>Chordata</taxon>
        <taxon>Craniata</taxon>
        <taxon>Vertebrata</taxon>
        <taxon>Euteleostomi</taxon>
        <taxon>Actinopterygii</taxon>
        <taxon>Neopterygii</taxon>
        <taxon>Teleostei</taxon>
        <taxon>Anguilliformes</taxon>
        <taxon>Synaphobranchidae</taxon>
        <taxon>Synaphobranchus</taxon>
    </lineage>
</organism>
<name>A0A9Q1IHV7_SYNKA</name>
<protein>
    <submittedName>
        <fullName evidence="1">Uncharacterized protein</fullName>
    </submittedName>
</protein>
<comment type="caution">
    <text evidence="1">The sequence shown here is derived from an EMBL/GenBank/DDBJ whole genome shotgun (WGS) entry which is preliminary data.</text>
</comment>
<evidence type="ECO:0000313" key="1">
    <source>
        <dbReference type="EMBL" id="KAJ8341115.1"/>
    </source>
</evidence>
<accession>A0A9Q1IHV7</accession>
<sequence>MRRRARKGGVTLTHAPRAPAFINHHRGGLPSDGPLGPRLAAQGHSALVFARPVHTEGRACETGRGPFVQSAHGLPRATRQEVSGGSVVTHRSELAVFLFTFWRGISRPERSSDGRRDSEMERPFSTRSCFSSQSEAIYCVVLA</sequence>
<evidence type="ECO:0000313" key="2">
    <source>
        <dbReference type="Proteomes" id="UP001152622"/>
    </source>
</evidence>